<comment type="caution">
    <text evidence="1">The sequence shown here is derived from an EMBL/GenBank/DDBJ whole genome shotgun (WGS) entry which is preliminary data.</text>
</comment>
<organism evidence="1 2">
    <name type="scientific">Giardia muris</name>
    <dbReference type="NCBI Taxonomy" id="5742"/>
    <lineage>
        <taxon>Eukaryota</taxon>
        <taxon>Metamonada</taxon>
        <taxon>Diplomonadida</taxon>
        <taxon>Hexamitidae</taxon>
        <taxon>Giardiinae</taxon>
        <taxon>Giardia</taxon>
    </lineage>
</organism>
<dbReference type="EMBL" id="VDLU01000001">
    <property type="protein sequence ID" value="TNJ29765.1"/>
    <property type="molecule type" value="Genomic_DNA"/>
</dbReference>
<evidence type="ECO:0000313" key="1">
    <source>
        <dbReference type="EMBL" id="TNJ29765.1"/>
    </source>
</evidence>
<gene>
    <name evidence="1" type="ORF">GMRT_11461</name>
</gene>
<accession>A0A4Z1SY89</accession>
<dbReference type="AlphaFoldDB" id="A0A4Z1SY89"/>
<keyword evidence="2" id="KW-1185">Reference proteome</keyword>
<evidence type="ECO:0000313" key="2">
    <source>
        <dbReference type="Proteomes" id="UP000315496"/>
    </source>
</evidence>
<dbReference type="OrthoDB" id="10249182at2759"/>
<reference evidence="1 2" key="1">
    <citation type="submission" date="2019-05" db="EMBL/GenBank/DDBJ databases">
        <title>The compact genome of Giardia muris reveals important steps in the evolution of intestinal protozoan parasites.</title>
        <authorList>
            <person name="Xu F."/>
            <person name="Jimenez-Gonzalez A."/>
            <person name="Einarsson E."/>
            <person name="Astvaldsson A."/>
            <person name="Peirasmaki D."/>
            <person name="Eckmann L."/>
            <person name="Andersson J.O."/>
            <person name="Svard S.G."/>
            <person name="Jerlstrom-Hultqvist J."/>
        </authorList>
    </citation>
    <scope>NUCLEOTIDE SEQUENCE [LARGE SCALE GENOMIC DNA]</scope>
    <source>
        <strain evidence="1 2">Roberts-Thomson</strain>
    </source>
</reference>
<dbReference type="VEuPathDB" id="GiardiaDB:GMRT_11461"/>
<dbReference type="Proteomes" id="UP000315496">
    <property type="component" value="Chromosome 1"/>
</dbReference>
<name>A0A4Z1SY89_GIAMU</name>
<proteinExistence type="predicted"/>
<sequence>MAQPYYQFVFGGAHSIAKEELEALRASEPRPVEGTAGQQLLLADDAISHVDEDGGKSQRKYNHWTFGETLLLVIQFIELEGLEYIRAQAVFQSRDVHACRVKWSNDHSRFIKRGASHNWKTLLVGVILDFHQFVAAKNFPGVREKFAKLKETLLILLRSMDYACFVTSLTYRREFSQKLIAFYKATFPLNALPPLNRYQENSADYVTLKGVRDRLEHEKFCILQEVIEEDRIRTRIAREEQKRIRKIVFTDKDRC</sequence>
<protein>
    <submittedName>
        <fullName evidence="1">Uncharacterized protein</fullName>
    </submittedName>
</protein>